<keyword evidence="3" id="KW-1185">Reference proteome</keyword>
<feature type="region of interest" description="Disordered" evidence="1">
    <location>
        <begin position="1"/>
        <end position="55"/>
    </location>
</feature>
<proteinExistence type="predicted"/>
<dbReference type="AlphaFoldDB" id="A0A2K3E368"/>
<dbReference type="GeneID" id="5725446"/>
<dbReference type="PaxDb" id="3055-EDP07591"/>
<dbReference type="Proteomes" id="UP000006906">
    <property type="component" value="Chromosome 2"/>
</dbReference>
<dbReference type="RefSeq" id="XP_042927566.1">
    <property type="nucleotide sequence ID" value="XM_043059932.1"/>
</dbReference>
<evidence type="ECO:0000256" key="1">
    <source>
        <dbReference type="SAM" id="MobiDB-lite"/>
    </source>
</evidence>
<feature type="compositionally biased region" description="Basic and acidic residues" evidence="1">
    <location>
        <begin position="41"/>
        <end position="55"/>
    </location>
</feature>
<reference evidence="2 3" key="1">
    <citation type="journal article" date="2007" name="Science">
        <title>The Chlamydomonas genome reveals the evolution of key animal and plant functions.</title>
        <authorList>
            <person name="Merchant S.S."/>
            <person name="Prochnik S.E."/>
            <person name="Vallon O."/>
            <person name="Harris E.H."/>
            <person name="Karpowicz S.J."/>
            <person name="Witman G.B."/>
            <person name="Terry A."/>
            <person name="Salamov A."/>
            <person name="Fritz-Laylin L.K."/>
            <person name="Marechal-Drouard L."/>
            <person name="Marshall W.F."/>
            <person name="Qu L.H."/>
            <person name="Nelson D.R."/>
            <person name="Sanderfoot A.A."/>
            <person name="Spalding M.H."/>
            <person name="Kapitonov V.V."/>
            <person name="Ren Q."/>
            <person name="Ferris P."/>
            <person name="Lindquist E."/>
            <person name="Shapiro H."/>
            <person name="Lucas S.M."/>
            <person name="Grimwood J."/>
            <person name="Schmutz J."/>
            <person name="Cardol P."/>
            <person name="Cerutti H."/>
            <person name="Chanfreau G."/>
            <person name="Chen C.L."/>
            <person name="Cognat V."/>
            <person name="Croft M.T."/>
            <person name="Dent R."/>
            <person name="Dutcher S."/>
            <person name="Fernandez E."/>
            <person name="Fukuzawa H."/>
            <person name="Gonzalez-Ballester D."/>
            <person name="Gonzalez-Halphen D."/>
            <person name="Hallmann A."/>
            <person name="Hanikenne M."/>
            <person name="Hippler M."/>
            <person name="Inwood W."/>
            <person name="Jabbari K."/>
            <person name="Kalanon M."/>
            <person name="Kuras R."/>
            <person name="Lefebvre P.A."/>
            <person name="Lemaire S.D."/>
            <person name="Lobanov A.V."/>
            <person name="Lohr M."/>
            <person name="Manuell A."/>
            <person name="Meier I."/>
            <person name="Mets L."/>
            <person name="Mittag M."/>
            <person name="Mittelmeier T."/>
            <person name="Moroney J.V."/>
            <person name="Moseley J."/>
            <person name="Napoli C."/>
            <person name="Nedelcu A.M."/>
            <person name="Niyogi K."/>
            <person name="Novoselov S.V."/>
            <person name="Paulsen I.T."/>
            <person name="Pazour G."/>
            <person name="Purton S."/>
            <person name="Ral J.P."/>
            <person name="Riano-Pachon D.M."/>
            <person name="Riekhof W."/>
            <person name="Rymarquis L."/>
            <person name="Schroda M."/>
            <person name="Stern D."/>
            <person name="Umen J."/>
            <person name="Willows R."/>
            <person name="Wilson N."/>
            <person name="Zimmer S.L."/>
            <person name="Allmer J."/>
            <person name="Balk J."/>
            <person name="Bisova K."/>
            <person name="Chen C.J."/>
            <person name="Elias M."/>
            <person name="Gendler K."/>
            <person name="Hauser C."/>
            <person name="Lamb M.R."/>
            <person name="Ledford H."/>
            <person name="Long J.C."/>
            <person name="Minagawa J."/>
            <person name="Page M.D."/>
            <person name="Pan J."/>
            <person name="Pootakham W."/>
            <person name="Roje S."/>
            <person name="Rose A."/>
            <person name="Stahlberg E."/>
            <person name="Terauchi A.M."/>
            <person name="Yang P."/>
            <person name="Ball S."/>
            <person name="Bowler C."/>
            <person name="Dieckmann C.L."/>
            <person name="Gladyshev V.N."/>
            <person name="Green P."/>
            <person name="Jorgensen R."/>
            <person name="Mayfield S."/>
            <person name="Mueller-Roeber B."/>
            <person name="Rajamani S."/>
            <person name="Sayre R.T."/>
            <person name="Brokstein P."/>
            <person name="Dubchak I."/>
            <person name="Goodstein D."/>
            <person name="Hornick L."/>
            <person name="Huang Y.W."/>
            <person name="Jhaveri J."/>
            <person name="Luo Y."/>
            <person name="Martinez D."/>
            <person name="Ngau W.C."/>
            <person name="Otillar B."/>
            <person name="Poliakov A."/>
            <person name="Porter A."/>
            <person name="Szajkowski L."/>
            <person name="Werner G."/>
            <person name="Zhou K."/>
            <person name="Grigoriev I.V."/>
            <person name="Rokhsar D.S."/>
            <person name="Grossman A.R."/>
        </authorList>
    </citation>
    <scope>NUCLEOTIDE SEQUENCE [LARGE SCALE GENOMIC DNA]</scope>
    <source>
        <strain evidence="3">CC-503</strain>
    </source>
</reference>
<sequence>MQSLNSRSARCGAHARSASRRLALAPRASAAPLTSAGPRAYTHEDSSRYWPPRPDEPNGWRGYVGNWYRDVHDPVGQSLVQALRTWRRQGGPAGGGGGGVYEQVHVYNREVAGAGLREEDGLFEERAQLRRGSGPLEPPLLLAVGPDAAVSVRSLQLPPVALGGGQQAAAAAAAVGDGGEWGFELFIQDGPCRWSLVLLYSTHTGALAKVTFVQEYDTRADPATPHVLAEAVTSGAVQPPRPPLKRHFAPTWVPRGTLGKVTARVWAAEGKAAAAAAPAAAAAAGGGGLGLLVDEAVAGEYAEWAAASSLSPSSLLVLPLPDSMYLRAPASLKDLRQQQQQQAAVARVVAAFEFGGLLRSVEGGLQRVVVRYDAAAADGGFVEATREVFVRGNKFEKLAGASRSSNSTGSA</sequence>
<dbReference type="OrthoDB" id="540072at2759"/>
<name>A0A2K3E368_CHLRE</name>
<dbReference type="EMBL" id="CM008963">
    <property type="protein sequence ID" value="PNW87224.1"/>
    <property type="molecule type" value="Genomic_DNA"/>
</dbReference>
<accession>A0A2K3E368</accession>
<dbReference type="Gramene" id="PNW87224">
    <property type="protein sequence ID" value="PNW87224"/>
    <property type="gene ID" value="CHLRE_02g113900v5"/>
</dbReference>
<dbReference type="ExpressionAtlas" id="A0A2K3E368">
    <property type="expression patterns" value="baseline and differential"/>
</dbReference>
<feature type="compositionally biased region" description="Low complexity" evidence="1">
    <location>
        <begin position="20"/>
        <end position="36"/>
    </location>
</feature>
<gene>
    <name evidence="2" type="ORF">CHLRE_02g113900v5</name>
</gene>
<dbReference type="InParanoid" id="A0A2K3E368"/>
<evidence type="ECO:0000313" key="3">
    <source>
        <dbReference type="Proteomes" id="UP000006906"/>
    </source>
</evidence>
<protein>
    <submittedName>
        <fullName evidence="2">Uncharacterized protein</fullName>
    </submittedName>
</protein>
<evidence type="ECO:0000313" key="2">
    <source>
        <dbReference type="EMBL" id="PNW87224.1"/>
    </source>
</evidence>
<organism evidence="2 3">
    <name type="scientific">Chlamydomonas reinhardtii</name>
    <name type="common">Chlamydomonas smithii</name>
    <dbReference type="NCBI Taxonomy" id="3055"/>
    <lineage>
        <taxon>Eukaryota</taxon>
        <taxon>Viridiplantae</taxon>
        <taxon>Chlorophyta</taxon>
        <taxon>core chlorophytes</taxon>
        <taxon>Chlorophyceae</taxon>
        <taxon>CS clade</taxon>
        <taxon>Chlamydomonadales</taxon>
        <taxon>Chlamydomonadaceae</taxon>
        <taxon>Chlamydomonas</taxon>
    </lineage>
</organism>
<dbReference type="KEGG" id="cre:CHLRE_02g113900v5"/>